<dbReference type="AlphaFoldDB" id="A0A327W1E9"/>
<dbReference type="Proteomes" id="UP000249819">
    <property type="component" value="Unassembled WGS sequence"/>
</dbReference>
<organism evidence="4 5">
    <name type="scientific">Chitinophaga dinghuensis</name>
    <dbReference type="NCBI Taxonomy" id="1539050"/>
    <lineage>
        <taxon>Bacteria</taxon>
        <taxon>Pseudomonadati</taxon>
        <taxon>Bacteroidota</taxon>
        <taxon>Chitinophagia</taxon>
        <taxon>Chitinophagales</taxon>
        <taxon>Chitinophagaceae</taxon>
        <taxon>Chitinophaga</taxon>
    </lineage>
</organism>
<name>A0A327W1E9_9BACT</name>
<keyword evidence="2" id="KW-0012">Acyltransferase</keyword>
<sequence>MNTITFLRTNNEQQDFEALISALDEDLRDRYHELQDMYDEHNVIEAVNTVVIAYIGAEPAGCACFREFNDHTIEIKRMFVRPELRGKGVAFGLMQELENWARELNYSYAILETGKRQPEAISLYHKSGFTVMDNYGPYIGMDSSICMRKRL</sequence>
<reference evidence="4 5" key="1">
    <citation type="submission" date="2018-06" db="EMBL/GenBank/DDBJ databases">
        <title>Genomic Encyclopedia of Archaeal and Bacterial Type Strains, Phase II (KMG-II): from individual species to whole genera.</title>
        <authorList>
            <person name="Goeker M."/>
        </authorList>
    </citation>
    <scope>NUCLEOTIDE SEQUENCE [LARGE SCALE GENOMIC DNA]</scope>
    <source>
        <strain evidence="4 5">DSM 29821</strain>
    </source>
</reference>
<dbReference type="Gene3D" id="3.40.630.30">
    <property type="match status" value="1"/>
</dbReference>
<dbReference type="PROSITE" id="PS51186">
    <property type="entry name" value="GNAT"/>
    <property type="match status" value="1"/>
</dbReference>
<dbReference type="InterPro" id="IPR050832">
    <property type="entry name" value="Bact_Acetyltransf"/>
</dbReference>
<accession>A0A327W1E9</accession>
<dbReference type="InterPro" id="IPR000182">
    <property type="entry name" value="GNAT_dom"/>
</dbReference>
<dbReference type="RefSeq" id="WP_211323860.1">
    <property type="nucleotide sequence ID" value="NZ_QLMA01000004.1"/>
</dbReference>
<dbReference type="SUPFAM" id="SSF55729">
    <property type="entry name" value="Acyl-CoA N-acyltransferases (Nat)"/>
    <property type="match status" value="1"/>
</dbReference>
<gene>
    <name evidence="4" type="ORF">CLV59_104425</name>
</gene>
<evidence type="ECO:0000256" key="1">
    <source>
        <dbReference type="ARBA" id="ARBA00022679"/>
    </source>
</evidence>
<feature type="domain" description="N-acetyltransferase" evidence="3">
    <location>
        <begin position="5"/>
        <end position="151"/>
    </location>
</feature>
<dbReference type="CDD" id="cd04301">
    <property type="entry name" value="NAT_SF"/>
    <property type="match status" value="1"/>
</dbReference>
<dbReference type="GO" id="GO:0016747">
    <property type="term" value="F:acyltransferase activity, transferring groups other than amino-acyl groups"/>
    <property type="evidence" value="ECO:0007669"/>
    <property type="project" value="InterPro"/>
</dbReference>
<evidence type="ECO:0000259" key="3">
    <source>
        <dbReference type="PROSITE" id="PS51186"/>
    </source>
</evidence>
<dbReference type="Pfam" id="PF00583">
    <property type="entry name" value="Acetyltransf_1"/>
    <property type="match status" value="1"/>
</dbReference>
<dbReference type="EMBL" id="QLMA01000004">
    <property type="protein sequence ID" value="RAJ82200.1"/>
    <property type="molecule type" value="Genomic_DNA"/>
</dbReference>
<keyword evidence="5" id="KW-1185">Reference proteome</keyword>
<dbReference type="PANTHER" id="PTHR43877:SF2">
    <property type="entry name" value="AMINOALKYLPHOSPHONATE N-ACETYLTRANSFERASE-RELATED"/>
    <property type="match status" value="1"/>
</dbReference>
<comment type="caution">
    <text evidence="4">The sequence shown here is derived from an EMBL/GenBank/DDBJ whole genome shotgun (WGS) entry which is preliminary data.</text>
</comment>
<protein>
    <submittedName>
        <fullName evidence="4">Putative GNAT family acetyltransferase</fullName>
    </submittedName>
</protein>
<evidence type="ECO:0000313" key="4">
    <source>
        <dbReference type="EMBL" id="RAJ82200.1"/>
    </source>
</evidence>
<evidence type="ECO:0000256" key="2">
    <source>
        <dbReference type="ARBA" id="ARBA00023315"/>
    </source>
</evidence>
<dbReference type="InterPro" id="IPR016181">
    <property type="entry name" value="Acyl_CoA_acyltransferase"/>
</dbReference>
<keyword evidence="1 4" id="KW-0808">Transferase</keyword>
<proteinExistence type="predicted"/>
<dbReference type="PANTHER" id="PTHR43877">
    <property type="entry name" value="AMINOALKYLPHOSPHONATE N-ACETYLTRANSFERASE-RELATED-RELATED"/>
    <property type="match status" value="1"/>
</dbReference>
<evidence type="ECO:0000313" key="5">
    <source>
        <dbReference type="Proteomes" id="UP000249819"/>
    </source>
</evidence>